<dbReference type="GO" id="GO:0005764">
    <property type="term" value="C:lysosome"/>
    <property type="evidence" value="ECO:0007669"/>
    <property type="project" value="UniProtKB-SubCell"/>
</dbReference>
<reference evidence="11 12" key="1">
    <citation type="journal article" date="2018" name="G3 (Bethesda)">
        <title>A High-Quality Reference Genome for the Invasive Mosquitofish Gambusia affinis Using a Chicago Library.</title>
        <authorList>
            <person name="Hoffberg S.L."/>
            <person name="Troendle N.J."/>
            <person name="Glenn T.C."/>
            <person name="Mahmud O."/>
            <person name="Louha S."/>
            <person name="Chalopin D."/>
            <person name="Bennetzen J.L."/>
            <person name="Mauricio R."/>
        </authorList>
    </citation>
    <scope>NUCLEOTIDE SEQUENCE [LARGE SCALE GENOMIC DNA]</scope>
    <source>
        <strain evidence="11">NE01/NJP1002.9</strain>
        <tissue evidence="11">Muscle</tissue>
    </source>
</reference>
<evidence type="ECO:0000256" key="8">
    <source>
        <dbReference type="ARBA" id="ARBA00041780"/>
    </source>
</evidence>
<proteinExistence type="predicted"/>
<organism evidence="11 12">
    <name type="scientific">Gambusia affinis</name>
    <name type="common">Western mosquitofish</name>
    <name type="synonym">Heterandria affinis</name>
    <dbReference type="NCBI Taxonomy" id="33528"/>
    <lineage>
        <taxon>Eukaryota</taxon>
        <taxon>Metazoa</taxon>
        <taxon>Chordata</taxon>
        <taxon>Craniata</taxon>
        <taxon>Vertebrata</taxon>
        <taxon>Euteleostomi</taxon>
        <taxon>Actinopterygii</taxon>
        <taxon>Neopterygii</taxon>
        <taxon>Teleostei</taxon>
        <taxon>Neoteleostei</taxon>
        <taxon>Acanthomorphata</taxon>
        <taxon>Ovalentaria</taxon>
        <taxon>Atherinomorphae</taxon>
        <taxon>Cyprinodontiformes</taxon>
        <taxon>Poeciliidae</taxon>
        <taxon>Poeciliinae</taxon>
        <taxon>Gambusia</taxon>
    </lineage>
</organism>
<dbReference type="Proteomes" id="UP000250572">
    <property type="component" value="Unassembled WGS sequence"/>
</dbReference>
<evidence type="ECO:0000259" key="10">
    <source>
        <dbReference type="Pfam" id="PF07534"/>
    </source>
</evidence>
<evidence type="ECO:0000256" key="9">
    <source>
        <dbReference type="ARBA" id="ARBA00042134"/>
    </source>
</evidence>
<protein>
    <recommendedName>
        <fullName evidence="7">MTOR-associated protein MEAK7</fullName>
    </recommendedName>
    <alternativeName>
        <fullName evidence="9">TBC/LysM-associated domain-containing protein 1</fullName>
    </alternativeName>
    <alternativeName>
        <fullName evidence="8">TLD domain-containing protein 1</fullName>
    </alternativeName>
</protein>
<comment type="subcellular location">
    <subcellularLocation>
        <location evidence="3">Cytoplasm</location>
    </subcellularLocation>
    <subcellularLocation>
        <location evidence="2">Lysosome</location>
    </subcellularLocation>
    <subcellularLocation>
        <location evidence="1">Membrane</location>
    </subcellularLocation>
</comment>
<evidence type="ECO:0000256" key="3">
    <source>
        <dbReference type="ARBA" id="ARBA00004496"/>
    </source>
</evidence>
<dbReference type="GO" id="GO:0016020">
    <property type="term" value="C:membrane"/>
    <property type="evidence" value="ECO:0007669"/>
    <property type="project" value="UniProtKB-SubCell"/>
</dbReference>
<dbReference type="GO" id="GO:0031929">
    <property type="term" value="P:TOR signaling"/>
    <property type="evidence" value="ECO:0007669"/>
    <property type="project" value="TreeGrafter"/>
</dbReference>
<dbReference type="PANTHER" id="PTHR23354:SF131">
    <property type="entry name" value="MTOR-ASSOCIATED PROTEIN MEAK7"/>
    <property type="match status" value="1"/>
</dbReference>
<keyword evidence="4" id="KW-0963">Cytoplasm</keyword>
<comment type="caution">
    <text evidence="11">The sequence shown here is derived from an EMBL/GenBank/DDBJ whole genome shotgun (WGS) entry which is preliminary data.</text>
</comment>
<evidence type="ECO:0000256" key="6">
    <source>
        <dbReference type="ARBA" id="ARBA00023228"/>
    </source>
</evidence>
<evidence type="ECO:0000256" key="5">
    <source>
        <dbReference type="ARBA" id="ARBA00023136"/>
    </source>
</evidence>
<gene>
    <name evidence="11" type="ORF">CCH79_00020154</name>
</gene>
<name>A0A315VS10_GAMAF</name>
<sequence>MITVCSSPQGMGGQHDYFGLWLDSDFGRGHSRARPKCTTYGNPQLSADEDFVLDAVEVWATGNPPALPEDEEEEEGKKSILKVDQEVQAMMELTGKTLHSEGFNELQDDFD</sequence>
<evidence type="ECO:0000313" key="12">
    <source>
        <dbReference type="Proteomes" id="UP000250572"/>
    </source>
</evidence>
<evidence type="ECO:0000313" key="11">
    <source>
        <dbReference type="EMBL" id="PWA22139.1"/>
    </source>
</evidence>
<dbReference type="EMBL" id="NHOQ01001809">
    <property type="protein sequence ID" value="PWA22139.1"/>
    <property type="molecule type" value="Genomic_DNA"/>
</dbReference>
<dbReference type="AlphaFoldDB" id="A0A315VS10"/>
<dbReference type="GO" id="GO:0006979">
    <property type="term" value="P:response to oxidative stress"/>
    <property type="evidence" value="ECO:0007669"/>
    <property type="project" value="TreeGrafter"/>
</dbReference>
<accession>A0A315VS10</accession>
<evidence type="ECO:0000256" key="7">
    <source>
        <dbReference type="ARBA" id="ARBA00039594"/>
    </source>
</evidence>
<evidence type="ECO:0000256" key="2">
    <source>
        <dbReference type="ARBA" id="ARBA00004371"/>
    </source>
</evidence>
<evidence type="ECO:0000256" key="4">
    <source>
        <dbReference type="ARBA" id="ARBA00022490"/>
    </source>
</evidence>
<evidence type="ECO:0000256" key="1">
    <source>
        <dbReference type="ARBA" id="ARBA00004370"/>
    </source>
</evidence>
<dbReference type="GO" id="GO:0005634">
    <property type="term" value="C:nucleus"/>
    <property type="evidence" value="ECO:0007669"/>
    <property type="project" value="TreeGrafter"/>
</dbReference>
<feature type="domain" description="TLDc" evidence="10">
    <location>
        <begin position="9"/>
        <end position="61"/>
    </location>
</feature>
<dbReference type="PANTHER" id="PTHR23354">
    <property type="entry name" value="NUCLEOLAR PROTEIN 7/ESTROGEN RECEPTOR COACTIVATOR-RELATED"/>
    <property type="match status" value="1"/>
</dbReference>
<keyword evidence="5" id="KW-0472">Membrane</keyword>
<dbReference type="InterPro" id="IPR006571">
    <property type="entry name" value="TLDc_dom"/>
</dbReference>
<keyword evidence="12" id="KW-1185">Reference proteome</keyword>
<keyword evidence="6" id="KW-0458">Lysosome</keyword>
<dbReference type="Pfam" id="PF07534">
    <property type="entry name" value="TLD"/>
    <property type="match status" value="1"/>
</dbReference>